<dbReference type="RefSeq" id="WP_124794836.1">
    <property type="nucleotide sequence ID" value="NZ_CP066022.1"/>
</dbReference>
<reference evidence="1 4" key="2">
    <citation type="submission" date="2020-12" db="EMBL/GenBank/DDBJ databases">
        <title>FDA dAtabase for Regulatory Grade micrObial Sequences (FDA-ARGOS): Supporting development and validation of Infectious Disease Dx tests.</title>
        <authorList>
            <person name="Sproer C."/>
            <person name="Gronow S."/>
            <person name="Severitt S."/>
            <person name="Schroder I."/>
            <person name="Tallon L."/>
            <person name="Sadzewicz L."/>
            <person name="Zhao X."/>
            <person name="Boylan J."/>
            <person name="Ott S."/>
            <person name="Bowen H."/>
            <person name="Vavikolanu K."/>
            <person name="Mehta A."/>
            <person name="Aluvathingal J."/>
            <person name="Nadendla S."/>
            <person name="Lowell S."/>
            <person name="Myers T."/>
            <person name="Yan Y."/>
            <person name="Sichtig H."/>
        </authorList>
    </citation>
    <scope>NUCLEOTIDE SEQUENCE [LARGE SCALE GENOMIC DNA]</scope>
    <source>
        <strain evidence="1 4">FDAARGOS_999</strain>
    </source>
</reference>
<accession>A0A3P1V4G2</accession>
<dbReference type="EMBL" id="CP066022">
    <property type="protein sequence ID" value="QQB73379.1"/>
    <property type="molecule type" value="Genomic_DNA"/>
</dbReference>
<dbReference type="OrthoDB" id="88602at2"/>
<name>A0A3P1V4G2_9FUSO</name>
<dbReference type="Proteomes" id="UP000281534">
    <property type="component" value="Unassembled WGS sequence"/>
</dbReference>
<evidence type="ECO:0000313" key="1">
    <source>
        <dbReference type="EMBL" id="QQB73379.1"/>
    </source>
</evidence>
<dbReference type="EMBL" id="RQYY01000001">
    <property type="protein sequence ID" value="RRD28758.1"/>
    <property type="molecule type" value="Genomic_DNA"/>
</dbReference>
<proteinExistence type="predicted"/>
<dbReference type="Proteomes" id="UP000595577">
    <property type="component" value="Chromosome"/>
</dbReference>
<gene>
    <name evidence="2" type="ORF">EII27_00765</name>
    <name evidence="1" type="ORF">I6H56_08625</name>
</gene>
<evidence type="ECO:0000313" key="4">
    <source>
        <dbReference type="Proteomes" id="UP000595577"/>
    </source>
</evidence>
<reference evidence="2 3" key="1">
    <citation type="submission" date="2018-11" db="EMBL/GenBank/DDBJ databases">
        <title>Genomes From Bacteria Associated with the Canine Oral Cavity: a Test Case for Automated Genome-Based Taxonomic Assignment.</title>
        <authorList>
            <person name="Coil D.A."/>
            <person name="Jospin G."/>
            <person name="Darling A.E."/>
            <person name="Wallis C."/>
            <person name="Davis I.J."/>
            <person name="Harris S."/>
            <person name="Eisen J.A."/>
            <person name="Holcombe L.J."/>
            <person name="O'Flynn C."/>
        </authorList>
    </citation>
    <scope>NUCLEOTIDE SEQUENCE [LARGE SCALE GENOMIC DNA]</scope>
    <source>
        <strain evidence="2 3">OH4460_COT-188</strain>
    </source>
</reference>
<sequence>MSDDNIKEYGEVCFTLSNGTYTAGMDIPEGKYKLVAKHGYGDVYSSNEEMGIDEYMEAEDLIDDSDEDNESATEFSNLVLKIGDKVTIEDSLVLEFSSKNANLTQSIVRKEIGKEIILKKGVYTCGKDFEIGVYDIVLVEDSGNIEIEENDIGNSYFFGSNYDDIRKIKNYDFKIGEKIHIYGKDFVIKLSPSKNCFIK</sequence>
<evidence type="ECO:0000313" key="2">
    <source>
        <dbReference type="EMBL" id="RRD28758.1"/>
    </source>
</evidence>
<evidence type="ECO:0000313" key="3">
    <source>
        <dbReference type="Proteomes" id="UP000281534"/>
    </source>
</evidence>
<dbReference type="AlphaFoldDB" id="A0A3P1V4G2"/>
<protein>
    <submittedName>
        <fullName evidence="2">Uncharacterized protein</fullName>
    </submittedName>
</protein>
<organism evidence="2 3">
    <name type="scientific">Fusobacterium canifelinum</name>
    <dbReference type="NCBI Taxonomy" id="285729"/>
    <lineage>
        <taxon>Bacteria</taxon>
        <taxon>Fusobacteriati</taxon>
        <taxon>Fusobacteriota</taxon>
        <taxon>Fusobacteriia</taxon>
        <taxon>Fusobacteriales</taxon>
        <taxon>Fusobacteriaceae</taxon>
        <taxon>Fusobacterium</taxon>
    </lineage>
</organism>